<accession>A0A0N4ZR89</accession>
<evidence type="ECO:0000313" key="1">
    <source>
        <dbReference type="Proteomes" id="UP000038045"/>
    </source>
</evidence>
<dbReference type="WBParaSite" id="PTRK_0001102400.1">
    <property type="protein sequence ID" value="PTRK_0001102400.1"/>
    <property type="gene ID" value="PTRK_0001102400"/>
</dbReference>
<name>A0A0N4ZR89_PARTI</name>
<protein>
    <submittedName>
        <fullName evidence="2">Major sperm protein</fullName>
    </submittedName>
</protein>
<organism evidence="1 2">
    <name type="scientific">Parastrongyloides trichosuri</name>
    <name type="common">Possum-specific nematode worm</name>
    <dbReference type="NCBI Taxonomy" id="131310"/>
    <lineage>
        <taxon>Eukaryota</taxon>
        <taxon>Metazoa</taxon>
        <taxon>Ecdysozoa</taxon>
        <taxon>Nematoda</taxon>
        <taxon>Chromadorea</taxon>
        <taxon>Rhabditida</taxon>
        <taxon>Tylenchina</taxon>
        <taxon>Panagrolaimomorpha</taxon>
        <taxon>Strongyloidoidea</taxon>
        <taxon>Strongyloididae</taxon>
        <taxon>Parastrongyloides</taxon>
    </lineage>
</organism>
<evidence type="ECO:0000313" key="2">
    <source>
        <dbReference type="WBParaSite" id="PTRK_0001102400.1"/>
    </source>
</evidence>
<reference evidence="2" key="1">
    <citation type="submission" date="2017-02" db="UniProtKB">
        <authorList>
            <consortium name="WormBaseParasite"/>
        </authorList>
    </citation>
    <scope>IDENTIFICATION</scope>
</reference>
<proteinExistence type="predicted"/>
<dbReference type="Proteomes" id="UP000038045">
    <property type="component" value="Unplaced"/>
</dbReference>
<sequence length="221" mass="26261">MTFADDNERLLYEVTKRLNDLEETKNLNENQFKLNEEFQNKCIFTKNIGNQDTTDIVREKFKVPNINKKMYPSSIGSEITLSQYMIQSNKDEHIDSSNILNSSDLKKHDIDKTYYDIKVFKQNKVGNMKIEKEFQSASCKFIKNEDMYFLYLKVPGDEQNYLIKCCNNENLIFLEKENSNFMICRREAIFRSDNSYIQIVLKFKDKNDSHECYETLLYLST</sequence>
<dbReference type="AlphaFoldDB" id="A0A0N4ZR89"/>
<keyword evidence="1" id="KW-1185">Reference proteome</keyword>